<organism evidence="1 2">
    <name type="scientific">Aquimarina rubra</name>
    <dbReference type="NCBI Taxonomy" id="1920033"/>
    <lineage>
        <taxon>Bacteria</taxon>
        <taxon>Pseudomonadati</taxon>
        <taxon>Bacteroidota</taxon>
        <taxon>Flavobacteriia</taxon>
        <taxon>Flavobacteriales</taxon>
        <taxon>Flavobacteriaceae</taxon>
        <taxon>Aquimarina</taxon>
    </lineage>
</organism>
<gene>
    <name evidence="1" type="ORF">ACFSR1_06465</name>
</gene>
<evidence type="ECO:0000313" key="2">
    <source>
        <dbReference type="Proteomes" id="UP001597319"/>
    </source>
</evidence>
<proteinExistence type="predicted"/>
<accession>A0ABW5LBQ8</accession>
<comment type="caution">
    <text evidence="1">The sequence shown here is derived from an EMBL/GenBank/DDBJ whole genome shotgun (WGS) entry which is preliminary data.</text>
</comment>
<dbReference type="EMBL" id="JBHULE010000008">
    <property type="protein sequence ID" value="MFD2562308.1"/>
    <property type="molecule type" value="Genomic_DNA"/>
</dbReference>
<evidence type="ECO:0000313" key="1">
    <source>
        <dbReference type="EMBL" id="MFD2562308.1"/>
    </source>
</evidence>
<dbReference type="Proteomes" id="UP001597319">
    <property type="component" value="Unassembled WGS sequence"/>
</dbReference>
<protein>
    <submittedName>
        <fullName evidence="1">Uncharacterized protein</fullName>
    </submittedName>
</protein>
<keyword evidence="2" id="KW-1185">Reference proteome</keyword>
<sequence length="276" mass="31153">MKNLKKGLFILIIGLQLASCGGSDDNIEDTPKDKSITKAYFTKTVSNFRDTYFLYNLGDVINNSWDAEISVEGYNSAYSYEIKIKGDVLKEEYTLPLQFSNTDDTNPSINILNFTKELFNAEVDTYKAFIVEKESNTELEISIPPTSPDRPYIMVDGDEDGFLYNFFFSAERTTSAAVLTELNLPTRQGFDFFFGGSWALSNGLNVVIEIYDLDLNKLGEVATNRFVTDNNVVGYSFITSNFTTLIPNTGEYFLRLKGSSASELRYSPYQKIKITK</sequence>
<dbReference type="RefSeq" id="WP_378290791.1">
    <property type="nucleotide sequence ID" value="NZ_JBHULE010000008.1"/>
</dbReference>
<reference evidence="2" key="1">
    <citation type="journal article" date="2019" name="Int. J. Syst. Evol. Microbiol.">
        <title>The Global Catalogue of Microorganisms (GCM) 10K type strain sequencing project: providing services to taxonomists for standard genome sequencing and annotation.</title>
        <authorList>
            <consortium name="The Broad Institute Genomics Platform"/>
            <consortium name="The Broad Institute Genome Sequencing Center for Infectious Disease"/>
            <person name="Wu L."/>
            <person name="Ma J."/>
        </authorList>
    </citation>
    <scope>NUCLEOTIDE SEQUENCE [LARGE SCALE GENOMIC DNA]</scope>
    <source>
        <strain evidence="2">KCTC 52274</strain>
    </source>
</reference>
<name>A0ABW5LBQ8_9FLAO</name>